<name>A0A1C4BDI5_9GAMM</name>
<organism evidence="9 10">
    <name type="scientific">Gilliamella intestini</name>
    <dbReference type="NCBI Taxonomy" id="1798183"/>
    <lineage>
        <taxon>Bacteria</taxon>
        <taxon>Pseudomonadati</taxon>
        <taxon>Pseudomonadota</taxon>
        <taxon>Gammaproteobacteria</taxon>
        <taxon>Orbales</taxon>
        <taxon>Orbaceae</taxon>
        <taxon>Gilliamella</taxon>
    </lineage>
</organism>
<keyword evidence="5 7" id="KW-1133">Transmembrane helix</keyword>
<evidence type="ECO:0000256" key="1">
    <source>
        <dbReference type="ARBA" id="ARBA00004533"/>
    </source>
</evidence>
<dbReference type="Proteomes" id="UP000199698">
    <property type="component" value="Unassembled WGS sequence"/>
</dbReference>
<evidence type="ECO:0000256" key="6">
    <source>
        <dbReference type="ARBA" id="ARBA00023136"/>
    </source>
</evidence>
<gene>
    <name evidence="9" type="ORF">GA0061080_101925</name>
</gene>
<keyword evidence="3" id="KW-0997">Cell inner membrane</keyword>
<evidence type="ECO:0000256" key="2">
    <source>
        <dbReference type="ARBA" id="ARBA00022475"/>
    </source>
</evidence>
<evidence type="ECO:0000313" key="9">
    <source>
        <dbReference type="EMBL" id="SCC04812.1"/>
    </source>
</evidence>
<feature type="domain" description="Mce/MlaD" evidence="8">
    <location>
        <begin position="42"/>
        <end position="133"/>
    </location>
</feature>
<evidence type="ECO:0000256" key="7">
    <source>
        <dbReference type="SAM" id="Phobius"/>
    </source>
</evidence>
<protein>
    <submittedName>
        <fullName evidence="9">Paraquat-inducible protein B</fullName>
    </submittedName>
</protein>
<sequence>MATSSKLAKIIKIRAISAIWIIPIVTAIVGLWIIYSHYADRGTSFTLLAKDASGIVAGKTVIKNRSVDVGIVDEVTLSDDYKQVVIKGRIYNDMDPLLKNDSIFWVVKPEIGRDGVTGLGTILSGVYIELVSGNDTHSFQNKPFVLSDTPPLSDPSIKGIRLNLESEQNGVIPRGASIMFHGYRVGNVETSEFDVESRKMKYQIFITKPYDVLVTQNVRFWKEGGINLTLSSRGASLDVPSLDVLMSGGISFDLPEGSKLGAPAEQNAVYTLYEDKKSIQDSQYTEYKEFLVMLSDSISGLSEGVPVEYHGIRLGTVSKVPFYTAEMLEKSSILNKKVPILIRIEPGRLSELVDEKVDIAALIMKEQENGLRASLKTSNMFTGAMYIDLDFYPDLKNKYDPKMAKQFGYDTIEATSTGIAQIQSKVMQLLDNFNNLPINNTVSQLNQSLASSQRLMDSLNRIMASKEMQNMPKDLQKTLRSLNKTLKGLQPGSELNNQMKESLQKAQQMMDELTPLLNTLNDKSNALIFSAPAKKDQEPKAKGKK</sequence>
<dbReference type="InterPro" id="IPR051800">
    <property type="entry name" value="PqiA-PqiB_transport"/>
</dbReference>
<dbReference type="Pfam" id="PF02470">
    <property type="entry name" value="MlaD"/>
    <property type="match status" value="3"/>
</dbReference>
<dbReference type="InterPro" id="IPR003399">
    <property type="entry name" value="Mce/MlaD"/>
</dbReference>
<feature type="domain" description="Mce/MlaD" evidence="8">
    <location>
        <begin position="292"/>
        <end position="391"/>
    </location>
</feature>
<keyword evidence="4 7" id="KW-0812">Transmembrane</keyword>
<dbReference type="GO" id="GO:0005886">
    <property type="term" value="C:plasma membrane"/>
    <property type="evidence" value="ECO:0007669"/>
    <property type="project" value="UniProtKB-SubCell"/>
</dbReference>
<dbReference type="NCBIfam" id="NF008070">
    <property type="entry name" value="PRK10807.1"/>
    <property type="match status" value="1"/>
</dbReference>
<evidence type="ECO:0000256" key="5">
    <source>
        <dbReference type="ARBA" id="ARBA00022989"/>
    </source>
</evidence>
<evidence type="ECO:0000313" key="10">
    <source>
        <dbReference type="Proteomes" id="UP000199698"/>
    </source>
</evidence>
<dbReference type="RefSeq" id="WP_091122911.1">
    <property type="nucleotide sequence ID" value="NZ_FMBA01000019.1"/>
</dbReference>
<feature type="transmembrane region" description="Helical" evidence="7">
    <location>
        <begin position="15"/>
        <end position="35"/>
    </location>
</feature>
<dbReference type="PANTHER" id="PTHR30462">
    <property type="entry name" value="INTERMEMBRANE TRANSPORT PROTEIN PQIB-RELATED"/>
    <property type="match status" value="1"/>
</dbReference>
<dbReference type="EMBL" id="FMBA01000019">
    <property type="protein sequence ID" value="SCC04812.1"/>
    <property type="molecule type" value="Genomic_DNA"/>
</dbReference>
<keyword evidence="10" id="KW-1185">Reference proteome</keyword>
<dbReference type="OrthoDB" id="9806984at2"/>
<keyword evidence="2" id="KW-1003">Cell membrane</keyword>
<evidence type="ECO:0000256" key="4">
    <source>
        <dbReference type="ARBA" id="ARBA00022692"/>
    </source>
</evidence>
<keyword evidence="6 7" id="KW-0472">Membrane</keyword>
<evidence type="ECO:0000256" key="3">
    <source>
        <dbReference type="ARBA" id="ARBA00022519"/>
    </source>
</evidence>
<dbReference type="STRING" id="1798183.GA0061080_101925"/>
<evidence type="ECO:0000259" key="8">
    <source>
        <dbReference type="Pfam" id="PF02470"/>
    </source>
</evidence>
<dbReference type="AlphaFoldDB" id="A0A1C4BDI5"/>
<dbReference type="PANTHER" id="PTHR30462:SF2">
    <property type="entry name" value="INTERMEMBRANE TRANSPORT PROTEIN PQIB"/>
    <property type="match status" value="1"/>
</dbReference>
<comment type="subcellular location">
    <subcellularLocation>
        <location evidence="1">Cell inner membrane</location>
    </subcellularLocation>
</comment>
<proteinExistence type="predicted"/>
<reference evidence="10" key="1">
    <citation type="submission" date="2016-08" db="EMBL/GenBank/DDBJ databases">
        <authorList>
            <person name="Varghese N."/>
            <person name="Submissions Spin"/>
        </authorList>
    </citation>
    <scope>NUCLEOTIDE SEQUENCE [LARGE SCALE GENOMIC DNA]</scope>
    <source>
        <strain evidence="10">R-53144</strain>
    </source>
</reference>
<accession>A0A1C4BDI5</accession>
<feature type="domain" description="Mce/MlaD" evidence="8">
    <location>
        <begin position="160"/>
        <end position="219"/>
    </location>
</feature>